<dbReference type="NCBIfam" id="TIGR00229">
    <property type="entry name" value="sensory_box"/>
    <property type="match status" value="2"/>
</dbReference>
<evidence type="ECO:0000313" key="19">
    <source>
        <dbReference type="EMBL" id="ABQ25487.1"/>
    </source>
</evidence>
<evidence type="ECO:0000259" key="16">
    <source>
        <dbReference type="PROSITE" id="PS50112"/>
    </source>
</evidence>
<dbReference type="InterPro" id="IPR005467">
    <property type="entry name" value="His_kinase_dom"/>
</dbReference>
<reference evidence="19 20" key="1">
    <citation type="submission" date="2007-05" db="EMBL/GenBank/DDBJ databases">
        <title>Complete sequence of Geobacter uraniireducens Rf4.</title>
        <authorList>
            <consortium name="US DOE Joint Genome Institute"/>
            <person name="Copeland A."/>
            <person name="Lucas S."/>
            <person name="Lapidus A."/>
            <person name="Barry K."/>
            <person name="Detter J.C."/>
            <person name="Glavina del Rio T."/>
            <person name="Hammon N."/>
            <person name="Israni S."/>
            <person name="Dalin E."/>
            <person name="Tice H."/>
            <person name="Pitluck S."/>
            <person name="Chertkov O."/>
            <person name="Brettin T."/>
            <person name="Bruce D."/>
            <person name="Han C."/>
            <person name="Schmutz J."/>
            <person name="Larimer F."/>
            <person name="Land M."/>
            <person name="Hauser L."/>
            <person name="Kyrpides N."/>
            <person name="Mikhailova N."/>
            <person name="Shelobolina E."/>
            <person name="Aklujkar M."/>
            <person name="Lovley D."/>
            <person name="Richardson P."/>
        </authorList>
    </citation>
    <scope>NUCLEOTIDE SEQUENCE [LARGE SCALE GENOMIC DNA]</scope>
    <source>
        <strain evidence="19 20">Rf4</strain>
    </source>
</reference>
<evidence type="ECO:0000256" key="1">
    <source>
        <dbReference type="ARBA" id="ARBA00000085"/>
    </source>
</evidence>
<dbReference type="InterPro" id="IPR001610">
    <property type="entry name" value="PAC"/>
</dbReference>
<dbReference type="SUPFAM" id="SSF47384">
    <property type="entry name" value="Homodimeric domain of signal transducing histidine kinase"/>
    <property type="match status" value="1"/>
</dbReference>
<dbReference type="InterPro" id="IPR036890">
    <property type="entry name" value="HATPase_C_sf"/>
</dbReference>
<keyword evidence="9 19" id="KW-0418">Kinase</keyword>
<evidence type="ECO:0000256" key="6">
    <source>
        <dbReference type="ARBA" id="ARBA00022679"/>
    </source>
</evidence>
<dbReference type="PANTHER" id="PTHR42878:SF15">
    <property type="entry name" value="BACTERIOPHYTOCHROME"/>
    <property type="match status" value="1"/>
</dbReference>
<evidence type="ECO:0000259" key="18">
    <source>
        <dbReference type="PROSITE" id="PS50885"/>
    </source>
</evidence>
<dbReference type="HOGENOM" id="CLU_000445_114_71_7"/>
<accession>A5GAB8</accession>
<dbReference type="InterPro" id="IPR035965">
    <property type="entry name" value="PAS-like_dom_sf"/>
</dbReference>
<dbReference type="SUPFAM" id="SSF55874">
    <property type="entry name" value="ATPase domain of HSP90 chaperone/DNA topoisomerase II/histidine kinase"/>
    <property type="match status" value="1"/>
</dbReference>
<dbReference type="Pfam" id="PF02743">
    <property type="entry name" value="dCache_1"/>
    <property type="match status" value="1"/>
</dbReference>
<dbReference type="SMART" id="SM00387">
    <property type="entry name" value="HATPase_c"/>
    <property type="match status" value="1"/>
</dbReference>
<keyword evidence="12" id="KW-0902">Two-component regulatory system</keyword>
<dbReference type="InterPro" id="IPR013767">
    <property type="entry name" value="PAS_fold"/>
</dbReference>
<evidence type="ECO:0000256" key="7">
    <source>
        <dbReference type="ARBA" id="ARBA00022692"/>
    </source>
</evidence>
<dbReference type="InterPro" id="IPR003661">
    <property type="entry name" value="HisK_dim/P_dom"/>
</dbReference>
<dbReference type="SUPFAM" id="SSF158472">
    <property type="entry name" value="HAMP domain-like"/>
    <property type="match status" value="1"/>
</dbReference>
<dbReference type="GO" id="GO:0000155">
    <property type="term" value="F:phosphorelay sensor kinase activity"/>
    <property type="evidence" value="ECO:0007669"/>
    <property type="project" value="InterPro"/>
</dbReference>
<dbReference type="InterPro" id="IPR000014">
    <property type="entry name" value="PAS"/>
</dbReference>
<dbReference type="InterPro" id="IPR033479">
    <property type="entry name" value="dCache_1"/>
</dbReference>
<dbReference type="PANTHER" id="PTHR42878">
    <property type="entry name" value="TWO-COMPONENT HISTIDINE KINASE"/>
    <property type="match status" value="1"/>
</dbReference>
<dbReference type="InterPro" id="IPR003660">
    <property type="entry name" value="HAMP_dom"/>
</dbReference>
<keyword evidence="13 14" id="KW-0472">Membrane</keyword>
<dbReference type="GO" id="GO:0005886">
    <property type="term" value="C:plasma membrane"/>
    <property type="evidence" value="ECO:0007669"/>
    <property type="project" value="UniProtKB-SubCell"/>
</dbReference>
<dbReference type="Pfam" id="PF00989">
    <property type="entry name" value="PAS"/>
    <property type="match status" value="1"/>
</dbReference>
<dbReference type="SUPFAM" id="SSF103190">
    <property type="entry name" value="Sensory domain-like"/>
    <property type="match status" value="1"/>
</dbReference>
<keyword evidence="7 14" id="KW-0812">Transmembrane</keyword>
<dbReference type="InterPro" id="IPR000700">
    <property type="entry name" value="PAS-assoc_C"/>
</dbReference>
<dbReference type="PROSITE" id="PS50113">
    <property type="entry name" value="PAC"/>
    <property type="match status" value="1"/>
</dbReference>
<dbReference type="InterPro" id="IPR004358">
    <property type="entry name" value="Sig_transdc_His_kin-like_C"/>
</dbReference>
<dbReference type="SMART" id="SM00304">
    <property type="entry name" value="HAMP"/>
    <property type="match status" value="1"/>
</dbReference>
<dbReference type="Gene3D" id="1.10.287.130">
    <property type="match status" value="1"/>
</dbReference>
<evidence type="ECO:0000313" key="20">
    <source>
        <dbReference type="Proteomes" id="UP000006695"/>
    </source>
</evidence>
<keyword evidence="8" id="KW-0547">Nucleotide-binding</keyword>
<dbReference type="InterPro" id="IPR003594">
    <property type="entry name" value="HATPase_dom"/>
</dbReference>
<feature type="domain" description="PAS" evidence="16">
    <location>
        <begin position="491"/>
        <end position="536"/>
    </location>
</feature>
<keyword evidence="5" id="KW-0597">Phosphoprotein</keyword>
<evidence type="ECO:0000256" key="9">
    <source>
        <dbReference type="ARBA" id="ARBA00022777"/>
    </source>
</evidence>
<dbReference type="InterPro" id="IPR036097">
    <property type="entry name" value="HisK_dim/P_sf"/>
</dbReference>
<comment type="subcellular location">
    <subcellularLocation>
        <location evidence="2">Cell membrane</location>
        <topology evidence="2">Multi-pass membrane protein</topology>
    </subcellularLocation>
</comment>
<dbReference type="OrthoDB" id="5391879at2"/>
<evidence type="ECO:0000256" key="10">
    <source>
        <dbReference type="ARBA" id="ARBA00022840"/>
    </source>
</evidence>
<dbReference type="SMART" id="SM00091">
    <property type="entry name" value="PAS"/>
    <property type="match status" value="2"/>
</dbReference>
<name>A5GAB8_GEOUR</name>
<feature type="transmembrane region" description="Helical" evidence="14">
    <location>
        <begin position="286"/>
        <end position="309"/>
    </location>
</feature>
<dbReference type="CDD" id="cd06225">
    <property type="entry name" value="HAMP"/>
    <property type="match status" value="1"/>
</dbReference>
<dbReference type="Pfam" id="PF00672">
    <property type="entry name" value="HAMP"/>
    <property type="match status" value="1"/>
</dbReference>
<dbReference type="InterPro" id="IPR029151">
    <property type="entry name" value="Sensor-like_sf"/>
</dbReference>
<feature type="domain" description="HAMP" evidence="18">
    <location>
        <begin position="310"/>
        <end position="363"/>
    </location>
</feature>
<feature type="domain" description="PAC" evidence="17">
    <location>
        <begin position="566"/>
        <end position="618"/>
    </location>
</feature>
<dbReference type="GO" id="GO:0007234">
    <property type="term" value="P:osmosensory signaling via phosphorelay pathway"/>
    <property type="evidence" value="ECO:0007669"/>
    <property type="project" value="TreeGrafter"/>
</dbReference>
<dbReference type="CDD" id="cd12914">
    <property type="entry name" value="PDC1_DGC_like"/>
    <property type="match status" value="1"/>
</dbReference>
<dbReference type="PROSITE" id="PS50112">
    <property type="entry name" value="PAS"/>
    <property type="match status" value="2"/>
</dbReference>
<dbReference type="GO" id="GO:0030295">
    <property type="term" value="F:protein kinase activator activity"/>
    <property type="evidence" value="ECO:0007669"/>
    <property type="project" value="TreeGrafter"/>
</dbReference>
<protein>
    <recommendedName>
        <fullName evidence="3">histidine kinase</fullName>
        <ecNumber evidence="3">2.7.13.3</ecNumber>
    </recommendedName>
</protein>
<gene>
    <name evidence="19" type="ordered locus">Gura_1286</name>
</gene>
<keyword evidence="10" id="KW-0067">ATP-binding</keyword>
<evidence type="ECO:0000259" key="15">
    <source>
        <dbReference type="PROSITE" id="PS50109"/>
    </source>
</evidence>
<evidence type="ECO:0000256" key="5">
    <source>
        <dbReference type="ARBA" id="ARBA00022553"/>
    </source>
</evidence>
<keyword evidence="4" id="KW-1003">Cell membrane</keyword>
<evidence type="ECO:0000259" key="17">
    <source>
        <dbReference type="PROSITE" id="PS50113"/>
    </source>
</evidence>
<dbReference type="Pfam" id="PF02518">
    <property type="entry name" value="HATPase_c"/>
    <property type="match status" value="1"/>
</dbReference>
<evidence type="ECO:0000256" key="8">
    <source>
        <dbReference type="ARBA" id="ARBA00022741"/>
    </source>
</evidence>
<sequence length="859" mass="96941">MRMRNMSLKTRMALAVSSLFVVFTTTLVCFAVSYYEREYKKTISRQQYALVSSLANSVDDKLEILLNALEAGSPKISLDDITNADSAQRFLDNRFTLTSLFDNGLFIISRDGRLIAESPYLPNRRGKDISFRDFYKKTVAAGRPQISEPYLSTHNPDQPAIMLTVPIFDRQGKMLAILGGSINLMGKNILQGLTPFNIGATGYIYLCDSNRNLIVHPDKSRIMKPGTPPGVNMMFDRAIAGFEGSGETVNSSGVTVLASFKHLRTTDWILAANYPVAEAYAPLHKAVYYFVSAITVGVLAVLLLAWLLMKRLTEPLLAFTRHVESLPEKAGAQKQIAVDSSDEIGTLAKAFNAMLCELERRQEALRESEERYKAVFQNSHTVMMLLDPETAEIVDVNTAACRFYGHAKDELTRMRVTEINTLPPSEVFAEMNLARREERNCFSFRHRLADGSIRDVEVHGGPVRVKGKLLLFSVIHDITARKEAEDAFNASHTLLEKTLASLNEAVFIVETKTREIQDCNITALKMFGYERDQLIGARTSCLHVTEENSEWFGSEMLKSYERKGYFEVLFQMKRADGTVFPSEHFVTPIYDSDGNITSNVCVVRDITERKRAEDESRRLNELLEQRVGERTAELEASNKELEAFCYSVSHDLRTPLRGIDGFCSIVRQDYADKLDKPGREYLERIGSAAVRMGQLIDDLLNLSMVTRSQLTYDMVDLSHLARDIAQEFLLLEPDRRVEFEIADGVMAKADRRLIRSALENMLHNAWKFSSREQCTRIEFGVDTSEGDHIYYVRDNGVGFDMIYAHKLFRPFQRLHGMTEFVGTGVGLASVQRIVARHGGRVWVEAEPGKGATFFFTLAN</sequence>
<keyword evidence="11 14" id="KW-1133">Transmembrane helix</keyword>
<dbReference type="FunFam" id="1.10.287.130:FF:000070">
    <property type="entry name" value="Histidine kinase sensor protein"/>
    <property type="match status" value="1"/>
</dbReference>
<dbReference type="CDD" id="cd12912">
    <property type="entry name" value="PDC2_MCP_like"/>
    <property type="match status" value="1"/>
</dbReference>
<dbReference type="Proteomes" id="UP000006695">
    <property type="component" value="Chromosome"/>
</dbReference>
<keyword evidence="20" id="KW-1185">Reference proteome</keyword>
<dbReference type="SMART" id="SM00388">
    <property type="entry name" value="HisKA"/>
    <property type="match status" value="1"/>
</dbReference>
<dbReference type="EC" id="2.7.13.3" evidence="3"/>
<feature type="domain" description="PAS" evidence="16">
    <location>
        <begin position="368"/>
        <end position="411"/>
    </location>
</feature>
<evidence type="ECO:0000256" key="3">
    <source>
        <dbReference type="ARBA" id="ARBA00012438"/>
    </source>
</evidence>
<dbReference type="InterPro" id="IPR050351">
    <property type="entry name" value="BphY/WalK/GraS-like"/>
</dbReference>
<dbReference type="EMBL" id="CP000698">
    <property type="protein sequence ID" value="ABQ25487.1"/>
    <property type="molecule type" value="Genomic_DNA"/>
</dbReference>
<dbReference type="AlphaFoldDB" id="A5GAB8"/>
<dbReference type="PROSITE" id="PS50885">
    <property type="entry name" value="HAMP"/>
    <property type="match status" value="1"/>
</dbReference>
<dbReference type="GO" id="GO:0006355">
    <property type="term" value="P:regulation of DNA-templated transcription"/>
    <property type="evidence" value="ECO:0007669"/>
    <property type="project" value="InterPro"/>
</dbReference>
<comment type="catalytic activity">
    <reaction evidence="1">
        <text>ATP + protein L-histidine = ADP + protein N-phospho-L-histidine.</text>
        <dbReference type="EC" id="2.7.13.3"/>
    </reaction>
</comment>
<dbReference type="Gene3D" id="3.30.450.20">
    <property type="entry name" value="PAS domain"/>
    <property type="match status" value="3"/>
</dbReference>
<evidence type="ECO:0000256" key="13">
    <source>
        <dbReference type="ARBA" id="ARBA00023136"/>
    </source>
</evidence>
<dbReference type="FunFam" id="3.30.565.10:FF:000006">
    <property type="entry name" value="Sensor histidine kinase WalK"/>
    <property type="match status" value="1"/>
</dbReference>
<dbReference type="STRING" id="351605.Gura_1286"/>
<dbReference type="Gene3D" id="3.30.565.10">
    <property type="entry name" value="Histidine kinase-like ATPase, C-terminal domain"/>
    <property type="match status" value="1"/>
</dbReference>
<dbReference type="CDD" id="cd00130">
    <property type="entry name" value="PAS"/>
    <property type="match status" value="2"/>
</dbReference>
<evidence type="ECO:0000256" key="4">
    <source>
        <dbReference type="ARBA" id="ARBA00022475"/>
    </source>
</evidence>
<feature type="domain" description="Histidine kinase" evidence="15">
    <location>
        <begin position="647"/>
        <end position="859"/>
    </location>
</feature>
<dbReference type="Pfam" id="PF00512">
    <property type="entry name" value="HisKA"/>
    <property type="match status" value="1"/>
</dbReference>
<dbReference type="CDD" id="cd00082">
    <property type="entry name" value="HisKA"/>
    <property type="match status" value="1"/>
</dbReference>
<dbReference type="GO" id="GO:0000156">
    <property type="term" value="F:phosphorelay response regulator activity"/>
    <property type="evidence" value="ECO:0007669"/>
    <property type="project" value="TreeGrafter"/>
</dbReference>
<dbReference type="Gene3D" id="6.10.340.10">
    <property type="match status" value="1"/>
</dbReference>
<evidence type="ECO:0000256" key="14">
    <source>
        <dbReference type="SAM" id="Phobius"/>
    </source>
</evidence>
<dbReference type="SUPFAM" id="SSF55785">
    <property type="entry name" value="PYP-like sensor domain (PAS domain)"/>
    <property type="match status" value="2"/>
</dbReference>
<dbReference type="PROSITE" id="PS50109">
    <property type="entry name" value="HIS_KIN"/>
    <property type="match status" value="1"/>
</dbReference>
<organism evidence="19 20">
    <name type="scientific">Geotalea uraniireducens (strain Rf4)</name>
    <name type="common">Geobacter uraniireducens</name>
    <dbReference type="NCBI Taxonomy" id="351605"/>
    <lineage>
        <taxon>Bacteria</taxon>
        <taxon>Pseudomonadati</taxon>
        <taxon>Thermodesulfobacteriota</taxon>
        <taxon>Desulfuromonadia</taxon>
        <taxon>Geobacterales</taxon>
        <taxon>Geobacteraceae</taxon>
        <taxon>Geotalea</taxon>
    </lineage>
</organism>
<dbReference type="GO" id="GO:0005524">
    <property type="term" value="F:ATP binding"/>
    <property type="evidence" value="ECO:0007669"/>
    <property type="project" value="UniProtKB-KW"/>
</dbReference>
<evidence type="ECO:0000256" key="11">
    <source>
        <dbReference type="ARBA" id="ARBA00022989"/>
    </source>
</evidence>
<evidence type="ECO:0000256" key="12">
    <source>
        <dbReference type="ARBA" id="ARBA00023012"/>
    </source>
</evidence>
<keyword evidence="6" id="KW-0808">Transferase</keyword>
<dbReference type="PRINTS" id="PR00344">
    <property type="entry name" value="BCTRLSENSOR"/>
</dbReference>
<evidence type="ECO:0000256" key="2">
    <source>
        <dbReference type="ARBA" id="ARBA00004651"/>
    </source>
</evidence>
<dbReference type="SMART" id="SM00086">
    <property type="entry name" value="PAC"/>
    <property type="match status" value="2"/>
</dbReference>
<dbReference type="KEGG" id="gur:Gura_1286"/>
<dbReference type="Pfam" id="PF13426">
    <property type="entry name" value="PAS_9"/>
    <property type="match status" value="1"/>
</dbReference>
<dbReference type="RefSeq" id="WP_011938205.1">
    <property type="nucleotide sequence ID" value="NC_009483.1"/>
</dbReference>
<proteinExistence type="predicted"/>